<dbReference type="EMBL" id="CP051775">
    <property type="protein sequence ID" value="QJE72252.1"/>
    <property type="molecule type" value="Genomic_DNA"/>
</dbReference>
<sequence>MTTRSPIFYDPSTDSMYVRFTDGNQWDQKVDDDRDLVIDYDEHGNLVGYDIQYASQHMDVVAEAMAILRGHMPKAA</sequence>
<protein>
    <submittedName>
        <fullName evidence="1">DUF2283 domain-containing protein</fullName>
    </submittedName>
</protein>
<dbReference type="Pfam" id="PF10049">
    <property type="entry name" value="DUF2283"/>
    <property type="match status" value="1"/>
</dbReference>
<dbReference type="InterPro" id="IPR019270">
    <property type="entry name" value="DUF2283"/>
</dbReference>
<dbReference type="Proteomes" id="UP000501891">
    <property type="component" value="Chromosome"/>
</dbReference>
<keyword evidence="2" id="KW-1185">Reference proteome</keyword>
<organism evidence="1 2">
    <name type="scientific">Aerophototrophica crusticola</name>
    <dbReference type="NCBI Taxonomy" id="1709002"/>
    <lineage>
        <taxon>Bacteria</taxon>
        <taxon>Pseudomonadati</taxon>
        <taxon>Pseudomonadota</taxon>
        <taxon>Alphaproteobacteria</taxon>
        <taxon>Rhodospirillales</taxon>
        <taxon>Rhodospirillaceae</taxon>
        <taxon>Aerophototrophica</taxon>
    </lineage>
</organism>
<evidence type="ECO:0000313" key="1">
    <source>
        <dbReference type="EMBL" id="QJE72252.1"/>
    </source>
</evidence>
<evidence type="ECO:0000313" key="2">
    <source>
        <dbReference type="Proteomes" id="UP000501891"/>
    </source>
</evidence>
<accession>A0A858R4I5</accession>
<name>A0A858R4I5_9PROT</name>
<dbReference type="KEGG" id="acru:HHL28_03280"/>
<gene>
    <name evidence="1" type="ORF">HHL28_03280</name>
</gene>
<proteinExistence type="predicted"/>
<dbReference type="AlphaFoldDB" id="A0A858R4I5"/>
<reference evidence="1" key="1">
    <citation type="submission" date="2020-04" db="EMBL/GenBank/DDBJ databases">
        <title>A desert anoxygenic phototrophic bacterium fixes CO2 using RubisCO under aerobic conditions.</title>
        <authorList>
            <person name="Tang K."/>
        </authorList>
    </citation>
    <scope>NUCLEOTIDE SEQUENCE [LARGE SCALE GENOMIC DNA]</scope>
    <source>
        <strain evidence="1">MIMtkB3</strain>
    </source>
</reference>